<comment type="similarity">
    <text evidence="1">Belongs to the heat shock protein 70 family.</text>
</comment>
<dbReference type="PANTHER" id="PTHR45639:SF4">
    <property type="entry name" value="HSC70CB, ISOFORM G"/>
    <property type="match status" value="1"/>
</dbReference>
<dbReference type="SUPFAM" id="SSF100920">
    <property type="entry name" value="Heat shock protein 70kD (HSP70), peptide-binding domain"/>
    <property type="match status" value="1"/>
</dbReference>
<dbReference type="InterPro" id="IPR029047">
    <property type="entry name" value="HSP70_peptide-bd_sf"/>
</dbReference>
<dbReference type="GO" id="GO:0005829">
    <property type="term" value="C:cytosol"/>
    <property type="evidence" value="ECO:0007669"/>
    <property type="project" value="TreeGrafter"/>
</dbReference>
<dbReference type="GO" id="GO:0140662">
    <property type="term" value="F:ATP-dependent protein folding chaperone"/>
    <property type="evidence" value="ECO:0007669"/>
    <property type="project" value="InterPro"/>
</dbReference>
<dbReference type="Proteomes" id="UP000094527">
    <property type="component" value="Unassembled WGS sequence"/>
</dbReference>
<feature type="non-terminal residue" evidence="4">
    <location>
        <position position="640"/>
    </location>
</feature>
<protein>
    <submittedName>
        <fullName evidence="4">Luminal-binding protein 4</fullName>
    </submittedName>
</protein>
<evidence type="ECO:0000256" key="1">
    <source>
        <dbReference type="ARBA" id="ARBA00007381"/>
    </source>
</evidence>
<dbReference type="Pfam" id="PF00012">
    <property type="entry name" value="HSP70"/>
    <property type="match status" value="2"/>
</dbReference>
<reference evidence="4 5" key="1">
    <citation type="journal article" date="2016" name="Genome Biol. Evol.">
        <title>Gene Family Evolution Reflects Adaptation to Soil Environmental Stressors in the Genome of the Collembolan Orchesella cincta.</title>
        <authorList>
            <person name="Faddeeva-Vakhrusheva A."/>
            <person name="Derks M.F."/>
            <person name="Anvar S.Y."/>
            <person name="Agamennone V."/>
            <person name="Suring W."/>
            <person name="Smit S."/>
            <person name="van Straalen N.M."/>
            <person name="Roelofs D."/>
        </authorList>
    </citation>
    <scope>NUCLEOTIDE SEQUENCE [LARGE SCALE GENOMIC DNA]</scope>
    <source>
        <tissue evidence="4">Mixed pool</tissue>
    </source>
</reference>
<keyword evidence="3" id="KW-0067">ATP-binding</keyword>
<comment type="caution">
    <text evidence="4">The sequence shown here is derived from an EMBL/GenBank/DDBJ whole genome shotgun (WGS) entry which is preliminary data.</text>
</comment>
<dbReference type="Gene3D" id="3.30.420.40">
    <property type="match status" value="2"/>
</dbReference>
<dbReference type="Gene3D" id="2.60.34.10">
    <property type="entry name" value="Substrate Binding Domain Of DNAk, Chain A, domain 1"/>
    <property type="match status" value="1"/>
</dbReference>
<dbReference type="EMBL" id="LJIJ01006129">
    <property type="protein sequence ID" value="ODM87115.1"/>
    <property type="molecule type" value="Genomic_DNA"/>
</dbReference>
<dbReference type="PANTHER" id="PTHR45639">
    <property type="entry name" value="HSC70CB, ISOFORM G-RELATED"/>
    <property type="match status" value="1"/>
</dbReference>
<proteinExistence type="inferred from homology"/>
<dbReference type="AlphaFoldDB" id="A0A1D2M2B8"/>
<evidence type="ECO:0000256" key="2">
    <source>
        <dbReference type="ARBA" id="ARBA00022741"/>
    </source>
</evidence>
<name>A0A1D2M2B8_ORCCI</name>
<sequence>MSVIGIDFGINSSFVAVAKAGSVQLLITITVYELHRKFPLKCQRAVNAWYNNGDLNNFSLSNVTFGERQRVIGVEAKTGGVNNLQSTVFGFKRFLGRRFEHTHLKRVPFESVKTKNGGVGIKVKYLGHEDIYFPEQITAMLFTKLKETAEDSLQTKVQECVISVSVPSYFTDAERRALLDAAHIAGLHPLMLNDTTAQLLLMPFPNMTFLYQILLKERCHRGLRTFSDSSMLIKTQCKPALAWGSWDCDIKTFSVSVLSCYSDVGLGGQEFDAAFGRYLFNQFPPKHNLKGIINDRRGFCMRLLAEAEMMKKQISETASELPLKIDCLIGETGVGENTFSRAEFENICSSLLNDMEMFLRKCLTDSISPTYESLFFCIKCIYDSDFHKDLGVTDIHSVELVGGSSRIPALRLLIEKVFRKIPSTTMNPDEAVAIGCALQCTILSRTAGFSKIWNYQIKDIQPFPIKLVWEQSIGKIETLIIFPKFYSVPSVSTTRFTCPSSTVTPISFQVAYSASVPQSSKKIGSFSLDLKHHNCKPCMFNLTAKLDIHGIFSIESVTIIEEVENWNESNSSSSKKEQWRVLKDVMVKWKSFGLSRDEIDEKIKKEVMSMAAADRNEKERRVCQKALKKRFVGIPRKVKT</sequence>
<evidence type="ECO:0000256" key="3">
    <source>
        <dbReference type="ARBA" id="ARBA00022840"/>
    </source>
</evidence>
<dbReference type="OrthoDB" id="434160at2759"/>
<dbReference type="PRINTS" id="PR00301">
    <property type="entry name" value="HEATSHOCK70"/>
</dbReference>
<dbReference type="GO" id="GO:0005634">
    <property type="term" value="C:nucleus"/>
    <property type="evidence" value="ECO:0007669"/>
    <property type="project" value="TreeGrafter"/>
</dbReference>
<dbReference type="FunFam" id="3.30.420.40:FF:000171">
    <property type="entry name" value="Heat shock 70 kDa protein 4"/>
    <property type="match status" value="1"/>
</dbReference>
<keyword evidence="2" id="KW-0547">Nucleotide-binding</keyword>
<evidence type="ECO:0000313" key="5">
    <source>
        <dbReference type="Proteomes" id="UP000094527"/>
    </source>
</evidence>
<accession>A0A1D2M2B8</accession>
<evidence type="ECO:0000313" key="4">
    <source>
        <dbReference type="EMBL" id="ODM87115.1"/>
    </source>
</evidence>
<organism evidence="4 5">
    <name type="scientific">Orchesella cincta</name>
    <name type="common">Springtail</name>
    <name type="synonym">Podura cincta</name>
    <dbReference type="NCBI Taxonomy" id="48709"/>
    <lineage>
        <taxon>Eukaryota</taxon>
        <taxon>Metazoa</taxon>
        <taxon>Ecdysozoa</taxon>
        <taxon>Arthropoda</taxon>
        <taxon>Hexapoda</taxon>
        <taxon>Collembola</taxon>
        <taxon>Entomobryomorpha</taxon>
        <taxon>Entomobryoidea</taxon>
        <taxon>Orchesellidae</taxon>
        <taxon>Orchesellinae</taxon>
        <taxon>Orchesella</taxon>
    </lineage>
</organism>
<dbReference type="InterPro" id="IPR043129">
    <property type="entry name" value="ATPase_NBD"/>
</dbReference>
<gene>
    <name evidence="4" type="ORF">Ocin01_19567</name>
</gene>
<keyword evidence="5" id="KW-1185">Reference proteome</keyword>
<dbReference type="GO" id="GO:0005524">
    <property type="term" value="F:ATP binding"/>
    <property type="evidence" value="ECO:0007669"/>
    <property type="project" value="UniProtKB-KW"/>
</dbReference>
<dbReference type="Gene3D" id="3.90.640.10">
    <property type="entry name" value="Actin, Chain A, domain 4"/>
    <property type="match status" value="1"/>
</dbReference>
<dbReference type="Gene3D" id="3.30.30.30">
    <property type="match status" value="1"/>
</dbReference>
<dbReference type="InterPro" id="IPR013126">
    <property type="entry name" value="Hsp_70_fam"/>
</dbReference>
<dbReference type="STRING" id="48709.A0A1D2M2B8"/>
<dbReference type="SUPFAM" id="SSF53067">
    <property type="entry name" value="Actin-like ATPase domain"/>
    <property type="match status" value="2"/>
</dbReference>